<feature type="binding site" evidence="5 6">
    <location>
        <position position="295"/>
    </location>
    <ligand>
        <name>S-adenosyl-L-methionine</name>
        <dbReference type="ChEBI" id="CHEBI:59789"/>
    </ligand>
</feature>
<dbReference type="InterPro" id="IPR010280">
    <property type="entry name" value="U5_MeTrfase_fam"/>
</dbReference>
<dbReference type="InterPro" id="IPR011869">
    <property type="entry name" value="TrmA_MeTrfase"/>
</dbReference>
<proteinExistence type="inferred from homology"/>
<feature type="binding site" evidence="5 6">
    <location>
        <position position="214"/>
    </location>
    <ligand>
        <name>S-adenosyl-L-methionine</name>
        <dbReference type="ChEBI" id="CHEBI:59789"/>
    </ligand>
</feature>
<feature type="binding site" evidence="5 6">
    <location>
        <position position="235"/>
    </location>
    <ligand>
        <name>S-adenosyl-L-methionine</name>
        <dbReference type="ChEBI" id="CHEBI:59789"/>
    </ligand>
</feature>
<dbReference type="PANTHER" id="PTHR47790">
    <property type="entry name" value="TRNA/TMRNA (URACIL-C(5))-METHYLTRANSFERASE"/>
    <property type="match status" value="1"/>
</dbReference>
<gene>
    <name evidence="5 8" type="primary">trmA</name>
    <name evidence="8" type="ORF">GCM10023116_16420</name>
</gene>
<feature type="binding site" evidence="5 6">
    <location>
        <position position="186"/>
    </location>
    <ligand>
        <name>S-adenosyl-L-methionine</name>
        <dbReference type="ChEBI" id="CHEBI:59789"/>
    </ligand>
</feature>
<evidence type="ECO:0000256" key="5">
    <source>
        <dbReference type="HAMAP-Rule" id="MF_01011"/>
    </source>
</evidence>
<comment type="caution">
    <text evidence="8">The sequence shown here is derived from an EMBL/GenBank/DDBJ whole genome shotgun (WGS) entry which is preliminary data.</text>
</comment>
<dbReference type="PROSITE" id="PS51687">
    <property type="entry name" value="SAM_MT_RNA_M5U"/>
    <property type="match status" value="1"/>
</dbReference>
<dbReference type="InterPro" id="IPR030390">
    <property type="entry name" value="MeTrfase_TrmA_AS"/>
</dbReference>
<evidence type="ECO:0000256" key="6">
    <source>
        <dbReference type="PROSITE-ProRule" id="PRU01024"/>
    </source>
</evidence>
<name>A0ABP8UZI0_9GAMM</name>
<feature type="binding site" evidence="5">
    <location>
        <position position="219"/>
    </location>
    <ligand>
        <name>S-adenosyl-L-methionine</name>
        <dbReference type="ChEBI" id="CHEBI:59789"/>
    </ligand>
</feature>
<dbReference type="PROSITE" id="PS01230">
    <property type="entry name" value="TRMA_1"/>
    <property type="match status" value="1"/>
</dbReference>
<dbReference type="EMBL" id="BAABFL010000131">
    <property type="protein sequence ID" value="GAA4649368.1"/>
    <property type="molecule type" value="Genomic_DNA"/>
</dbReference>
<evidence type="ECO:0000256" key="1">
    <source>
        <dbReference type="ARBA" id="ARBA00022603"/>
    </source>
</evidence>
<dbReference type="HAMAP" id="MF_01011">
    <property type="entry name" value="RNA_methyltr_TrmA"/>
    <property type="match status" value="1"/>
</dbReference>
<keyword evidence="1 5" id="KW-0489">Methyltransferase</keyword>
<dbReference type="SUPFAM" id="SSF53335">
    <property type="entry name" value="S-adenosyl-L-methionine-dependent methyltransferases"/>
    <property type="match status" value="1"/>
</dbReference>
<evidence type="ECO:0000256" key="3">
    <source>
        <dbReference type="ARBA" id="ARBA00022691"/>
    </source>
</evidence>
<feature type="active site" description="Proton acceptor" evidence="5">
    <location>
        <position position="354"/>
    </location>
</feature>
<evidence type="ECO:0000256" key="2">
    <source>
        <dbReference type="ARBA" id="ARBA00022679"/>
    </source>
</evidence>
<comment type="function">
    <text evidence="5">Dual-specificity methyltransferase that catalyzes the formation of 5-methyluridine at position 54 (m5U54) in all tRNAs, and that of position 341 (m5U341) in tmRNA (transfer-mRNA).</text>
</comment>
<evidence type="ECO:0000256" key="7">
    <source>
        <dbReference type="PROSITE-ProRule" id="PRU10015"/>
    </source>
</evidence>
<reference evidence="9" key="1">
    <citation type="journal article" date="2019" name="Int. J. Syst. Evol. Microbiol.">
        <title>The Global Catalogue of Microorganisms (GCM) 10K type strain sequencing project: providing services to taxonomists for standard genome sequencing and annotation.</title>
        <authorList>
            <consortium name="The Broad Institute Genomics Platform"/>
            <consortium name="The Broad Institute Genome Sequencing Center for Infectious Disease"/>
            <person name="Wu L."/>
            <person name="Ma J."/>
        </authorList>
    </citation>
    <scope>NUCLEOTIDE SEQUENCE [LARGE SCALE GENOMIC DNA]</scope>
    <source>
        <strain evidence="9">JCM 17805</strain>
    </source>
</reference>
<dbReference type="Gene3D" id="3.40.50.150">
    <property type="entry name" value="Vaccinia Virus protein VP39"/>
    <property type="match status" value="1"/>
</dbReference>
<evidence type="ECO:0000313" key="8">
    <source>
        <dbReference type="EMBL" id="GAA4649368.1"/>
    </source>
</evidence>
<dbReference type="NCBIfam" id="TIGR02143">
    <property type="entry name" value="trmA_only"/>
    <property type="match status" value="1"/>
</dbReference>
<keyword evidence="4 5" id="KW-0819">tRNA processing</keyword>
<dbReference type="RefSeq" id="WP_345195186.1">
    <property type="nucleotide sequence ID" value="NZ_BAABFL010000131.1"/>
</dbReference>
<evidence type="ECO:0000256" key="4">
    <source>
        <dbReference type="ARBA" id="ARBA00022694"/>
    </source>
</evidence>
<comment type="similarity">
    <text evidence="5">Belongs to the class I-like SAM-binding methyltransferase superfamily. RNA M5U methyltransferase family. TrmA subfamily.</text>
</comment>
<accession>A0ABP8UZI0</accession>
<dbReference type="InterPro" id="IPR029063">
    <property type="entry name" value="SAM-dependent_MTases_sf"/>
</dbReference>
<sequence>MSTDTVQPERYDDLLREKADRIEAMFAPFAPPALEVFRSSPSHYRMRTEFHIWHQDDRAHYAMFAPGNKSEPFFLTDFPVASERINSLMQPLLDALCEQEILRRKLFQIEFLTTQTGEALVSLIYHKKLDEQWLEAVRPLREQFNIHIIGRARKQKLVLDQDFVTETLTVNDKQWRYQQVENSFTQPNAGINEKMLGWAANIAKDSTGDLLELYCGNANFTCVLSEQFRRVLATEISKSSVKSAHHNFALNGVDNADIVRMSSEEFTQAMNKERPFRRLQNIDLDSYDFSTVLVDPPRAGLDKGTEALVQRFERIIYISCNPETLQANLDTLSQTHRIERFALFDQFPYTHHAECGVYLVRK</sequence>
<dbReference type="EC" id="2.1.1.35" evidence="5"/>
<comment type="catalytic activity">
    <reaction evidence="5">
        <text>uridine(341) in tmRNA + S-adenosyl-L-methionine = 5-methyluridine(341) in tmRNA + S-adenosyl-L-homocysteine + H(+)</text>
        <dbReference type="Rhea" id="RHEA:43612"/>
        <dbReference type="Rhea" id="RHEA-COMP:10630"/>
        <dbReference type="Rhea" id="RHEA-COMP:10631"/>
        <dbReference type="ChEBI" id="CHEBI:15378"/>
        <dbReference type="ChEBI" id="CHEBI:57856"/>
        <dbReference type="ChEBI" id="CHEBI:59789"/>
        <dbReference type="ChEBI" id="CHEBI:65315"/>
        <dbReference type="ChEBI" id="CHEBI:74447"/>
    </reaction>
</comment>
<protein>
    <recommendedName>
        <fullName evidence="5">tRNA/tmRNA (uracil-C(5))-methyltransferase</fullName>
        <ecNumber evidence="5">2.1.1.35</ecNumber>
    </recommendedName>
    <alternativeName>
        <fullName evidence="5">tRNA (uracil(54)-C(5))-methyltransferase</fullName>
    </alternativeName>
    <alternativeName>
        <fullName evidence="5">tRNA(m5U54)-methyltransferase</fullName>
        <shortName evidence="5">RUMT</shortName>
    </alternativeName>
    <alternativeName>
        <fullName evidence="5">tmRNA (uracil(341)-C(5))-methyltransferase</fullName>
    </alternativeName>
</protein>
<dbReference type="PANTHER" id="PTHR47790:SF2">
    <property type="entry name" value="TRNA_TMRNA (URACIL-C(5))-METHYLTRANSFERASE"/>
    <property type="match status" value="1"/>
</dbReference>
<dbReference type="Pfam" id="PF05958">
    <property type="entry name" value="tRNA_U5-meth_tr"/>
    <property type="match status" value="1"/>
</dbReference>
<keyword evidence="3 5" id="KW-0949">S-adenosyl-L-methionine</keyword>
<keyword evidence="2 5" id="KW-0808">Transferase</keyword>
<dbReference type="Gene3D" id="2.40.50.1070">
    <property type="match status" value="1"/>
</dbReference>
<evidence type="ECO:0000313" key="9">
    <source>
        <dbReference type="Proteomes" id="UP001500604"/>
    </source>
</evidence>
<comment type="catalytic activity">
    <reaction evidence="5">
        <text>uridine(54) in tRNA + S-adenosyl-L-methionine = 5-methyluridine(54) in tRNA + S-adenosyl-L-homocysteine + H(+)</text>
        <dbReference type="Rhea" id="RHEA:42712"/>
        <dbReference type="Rhea" id="RHEA-COMP:10167"/>
        <dbReference type="Rhea" id="RHEA-COMP:10193"/>
        <dbReference type="ChEBI" id="CHEBI:15378"/>
        <dbReference type="ChEBI" id="CHEBI:57856"/>
        <dbReference type="ChEBI" id="CHEBI:59789"/>
        <dbReference type="ChEBI" id="CHEBI:65315"/>
        <dbReference type="ChEBI" id="CHEBI:74447"/>
        <dbReference type="EC" id="2.1.1.35"/>
    </reaction>
</comment>
<organism evidence="8 9">
    <name type="scientific">Kistimonas scapharcae</name>
    <dbReference type="NCBI Taxonomy" id="1036133"/>
    <lineage>
        <taxon>Bacteria</taxon>
        <taxon>Pseudomonadati</taxon>
        <taxon>Pseudomonadota</taxon>
        <taxon>Gammaproteobacteria</taxon>
        <taxon>Oceanospirillales</taxon>
        <taxon>Endozoicomonadaceae</taxon>
        <taxon>Kistimonas</taxon>
    </lineage>
</organism>
<feature type="active site" evidence="7">
    <location>
        <position position="320"/>
    </location>
</feature>
<feature type="active site" description="Nucleophile" evidence="5 6">
    <location>
        <position position="320"/>
    </location>
</feature>
<keyword evidence="9" id="KW-1185">Reference proteome</keyword>
<dbReference type="CDD" id="cd02440">
    <property type="entry name" value="AdoMet_MTases"/>
    <property type="match status" value="1"/>
</dbReference>
<dbReference type="Proteomes" id="UP001500604">
    <property type="component" value="Unassembled WGS sequence"/>
</dbReference>